<dbReference type="InParanoid" id="A9UXL2"/>
<dbReference type="OMA" id="IEIDCAY"/>
<dbReference type="PANTHER" id="PTHR21562">
    <property type="entry name" value="NOTUM-RELATED"/>
    <property type="match status" value="1"/>
</dbReference>
<keyword evidence="2" id="KW-1185">Reference proteome</keyword>
<dbReference type="GeneID" id="5890511"/>
<dbReference type="eggNOG" id="KOG4287">
    <property type="taxonomic scope" value="Eukaryota"/>
</dbReference>
<evidence type="ECO:0000313" key="2">
    <source>
        <dbReference type="Proteomes" id="UP000001357"/>
    </source>
</evidence>
<dbReference type="AlphaFoldDB" id="A9UXL2"/>
<evidence type="ECO:0008006" key="3">
    <source>
        <dbReference type="Google" id="ProtNLM"/>
    </source>
</evidence>
<evidence type="ECO:0000313" key="1">
    <source>
        <dbReference type="EMBL" id="EDQ89860.1"/>
    </source>
</evidence>
<protein>
    <recommendedName>
        <fullName evidence="3">Pectin acetylesterase</fullName>
    </recommendedName>
</protein>
<sequence>GAKCIDGSAPFYAIRSATSVTNSTKWYFHIEGGAWCTSVDNCYDRSLSQFGSSDRFNETMDMSLINGCNNSRWCGTLSVPDATQNPMAHDWNFVWFHYCDGGSFTGNNETATEYNNTQMYFRGYRILRASMLDLLQNEGLDRADTVIIGGDSAGGLATWIHTDGIRAMLPTQAHVVGLPDSGFFMDYGTWSNGLRWIYSFMNATAGLNQACVAHYAPVRNITACMFAQYTAPFSQTPMFALQGRFDAYQTGSILHSQDPAQVNPYGEWLTSVLTSTLNLQTGGKHAAFIDSCHHHCGYWTNCLGVAIDGRGAKDAVAAWMFNQTT</sequence>
<dbReference type="InterPro" id="IPR004963">
    <property type="entry name" value="PAE/NOTUM"/>
</dbReference>
<gene>
    <name evidence="1" type="ORF">MONBRDRAFT_1630</name>
</gene>
<dbReference type="Pfam" id="PF03283">
    <property type="entry name" value="PAE"/>
    <property type="match status" value="1"/>
</dbReference>
<dbReference type="KEGG" id="mbr:MONBRDRAFT_1630"/>
<accession>A9UXL2</accession>
<proteinExistence type="predicted"/>
<feature type="non-terminal residue" evidence="1">
    <location>
        <position position="1"/>
    </location>
</feature>
<organism evidence="1 2">
    <name type="scientific">Monosiga brevicollis</name>
    <name type="common">Choanoflagellate</name>
    <dbReference type="NCBI Taxonomy" id="81824"/>
    <lineage>
        <taxon>Eukaryota</taxon>
        <taxon>Choanoflagellata</taxon>
        <taxon>Craspedida</taxon>
        <taxon>Salpingoecidae</taxon>
        <taxon>Monosiga</taxon>
    </lineage>
</organism>
<dbReference type="RefSeq" id="XP_001745282.1">
    <property type="nucleotide sequence ID" value="XM_001745230.1"/>
</dbReference>
<dbReference type="ESTHER" id="monbe-a9uxl2">
    <property type="family name" value="Pectinacetylesterase-Notum"/>
</dbReference>
<reference evidence="1 2" key="1">
    <citation type="journal article" date="2008" name="Nature">
        <title>The genome of the choanoflagellate Monosiga brevicollis and the origin of metazoans.</title>
        <authorList>
            <consortium name="JGI Sequencing"/>
            <person name="King N."/>
            <person name="Westbrook M.J."/>
            <person name="Young S.L."/>
            <person name="Kuo A."/>
            <person name="Abedin M."/>
            <person name="Chapman J."/>
            <person name="Fairclough S."/>
            <person name="Hellsten U."/>
            <person name="Isogai Y."/>
            <person name="Letunic I."/>
            <person name="Marr M."/>
            <person name="Pincus D."/>
            <person name="Putnam N."/>
            <person name="Rokas A."/>
            <person name="Wright K.J."/>
            <person name="Zuzow R."/>
            <person name="Dirks W."/>
            <person name="Good M."/>
            <person name="Goodstein D."/>
            <person name="Lemons D."/>
            <person name="Li W."/>
            <person name="Lyons J.B."/>
            <person name="Morris A."/>
            <person name="Nichols S."/>
            <person name="Richter D.J."/>
            <person name="Salamov A."/>
            <person name="Bork P."/>
            <person name="Lim W.A."/>
            <person name="Manning G."/>
            <person name="Miller W.T."/>
            <person name="McGinnis W."/>
            <person name="Shapiro H."/>
            <person name="Tjian R."/>
            <person name="Grigoriev I.V."/>
            <person name="Rokhsar D."/>
        </authorList>
    </citation>
    <scope>NUCLEOTIDE SEQUENCE [LARGE SCALE GENOMIC DNA]</scope>
    <source>
        <strain evidence="2">MX1 / ATCC 50154</strain>
    </source>
</reference>
<dbReference type="PANTHER" id="PTHR21562:SF67">
    <property type="entry name" value="PECTIN ACETYLESTERASE"/>
    <property type="match status" value="1"/>
</dbReference>
<name>A9UXL2_MONBE</name>
<dbReference type="GO" id="GO:0016787">
    <property type="term" value="F:hydrolase activity"/>
    <property type="evidence" value="ECO:0007669"/>
    <property type="project" value="InterPro"/>
</dbReference>
<feature type="non-terminal residue" evidence="1">
    <location>
        <position position="325"/>
    </location>
</feature>
<dbReference type="Proteomes" id="UP000001357">
    <property type="component" value="Unassembled WGS sequence"/>
</dbReference>
<dbReference type="EMBL" id="CH991549">
    <property type="protein sequence ID" value="EDQ89860.1"/>
    <property type="molecule type" value="Genomic_DNA"/>
</dbReference>